<dbReference type="PROSITE" id="PS50112">
    <property type="entry name" value="PAS"/>
    <property type="match status" value="1"/>
</dbReference>
<evidence type="ECO:0000256" key="9">
    <source>
        <dbReference type="ARBA" id="ARBA00022777"/>
    </source>
</evidence>
<dbReference type="GO" id="GO:0005886">
    <property type="term" value="C:plasma membrane"/>
    <property type="evidence" value="ECO:0007669"/>
    <property type="project" value="UniProtKB-SubCell"/>
</dbReference>
<dbReference type="GO" id="GO:0000155">
    <property type="term" value="F:phosphorelay sensor kinase activity"/>
    <property type="evidence" value="ECO:0007669"/>
    <property type="project" value="InterPro"/>
</dbReference>
<comment type="subcellular location">
    <subcellularLocation>
        <location evidence="2">Cell membrane</location>
        <topology evidence="2">Multi-pass membrane protein</topology>
    </subcellularLocation>
</comment>
<dbReference type="GO" id="GO:0005524">
    <property type="term" value="F:ATP binding"/>
    <property type="evidence" value="ECO:0007669"/>
    <property type="project" value="UniProtKB-KW"/>
</dbReference>
<keyword evidence="8" id="KW-0547">Nucleotide-binding</keyword>
<protein>
    <recommendedName>
        <fullName evidence="15">Virulence sensor protein BvgS</fullName>
        <ecNumber evidence="3">2.7.13.3</ecNumber>
    </recommendedName>
</protein>
<dbReference type="PANTHER" id="PTHR45339">
    <property type="entry name" value="HYBRID SIGNAL TRANSDUCTION HISTIDINE KINASE J"/>
    <property type="match status" value="1"/>
</dbReference>
<evidence type="ECO:0000256" key="11">
    <source>
        <dbReference type="ARBA" id="ARBA00022989"/>
    </source>
</evidence>
<feature type="transmembrane region" description="Helical" evidence="18">
    <location>
        <begin position="12"/>
        <end position="32"/>
    </location>
</feature>
<dbReference type="InterPro" id="IPR004358">
    <property type="entry name" value="Sig_transdc_His_kin-like_C"/>
</dbReference>
<dbReference type="CDD" id="cd17546">
    <property type="entry name" value="REC_hyHK_CKI1_RcsC-like"/>
    <property type="match status" value="1"/>
</dbReference>
<feature type="domain" description="Response regulatory" evidence="20">
    <location>
        <begin position="785"/>
        <end position="901"/>
    </location>
</feature>
<comment type="function">
    <text evidence="14">Member of the two-component regulatory system BvgS/BvgA. Phosphorylates BvgA via a four-step phosphorelay in response to environmental signals.</text>
</comment>
<dbReference type="Pfam" id="PF00512">
    <property type="entry name" value="HisKA"/>
    <property type="match status" value="1"/>
</dbReference>
<dbReference type="InterPro" id="IPR005467">
    <property type="entry name" value="His_kinase_dom"/>
</dbReference>
<dbReference type="Gene3D" id="6.10.340.10">
    <property type="match status" value="1"/>
</dbReference>
<keyword evidence="12" id="KW-0902">Two-component regulatory system</keyword>
<comment type="catalytic activity">
    <reaction evidence="1">
        <text>ATP + protein L-histidine = ADP + protein N-phospho-L-histidine.</text>
        <dbReference type="EC" id="2.7.13.3"/>
    </reaction>
</comment>
<evidence type="ECO:0000256" key="13">
    <source>
        <dbReference type="ARBA" id="ARBA00023136"/>
    </source>
</evidence>
<dbReference type="InterPro" id="IPR000014">
    <property type="entry name" value="PAS"/>
</dbReference>
<dbReference type="InterPro" id="IPR001789">
    <property type="entry name" value="Sig_transdc_resp-reg_receiver"/>
</dbReference>
<dbReference type="PANTHER" id="PTHR45339:SF5">
    <property type="entry name" value="HISTIDINE KINASE"/>
    <property type="match status" value="1"/>
</dbReference>
<feature type="transmembrane region" description="Helical" evidence="18">
    <location>
        <begin position="291"/>
        <end position="310"/>
    </location>
</feature>
<evidence type="ECO:0000256" key="17">
    <source>
        <dbReference type="SAM" id="Coils"/>
    </source>
</evidence>
<dbReference type="FunFam" id="3.30.565.10:FF:000010">
    <property type="entry name" value="Sensor histidine kinase RcsC"/>
    <property type="match status" value="1"/>
</dbReference>
<dbReference type="SUPFAM" id="SSF47384">
    <property type="entry name" value="Homodimeric domain of signal transducing histidine kinase"/>
    <property type="match status" value="1"/>
</dbReference>
<dbReference type="Gene3D" id="1.10.287.130">
    <property type="match status" value="1"/>
</dbReference>
<accession>A0A5C7SKF1</accession>
<dbReference type="CDD" id="cd18774">
    <property type="entry name" value="PDC2_HK_sensor"/>
    <property type="match status" value="1"/>
</dbReference>
<dbReference type="SMART" id="SM00388">
    <property type="entry name" value="HisKA"/>
    <property type="match status" value="1"/>
</dbReference>
<evidence type="ECO:0000256" key="1">
    <source>
        <dbReference type="ARBA" id="ARBA00000085"/>
    </source>
</evidence>
<dbReference type="Pfam" id="PF08447">
    <property type="entry name" value="PAS_3"/>
    <property type="match status" value="1"/>
</dbReference>
<dbReference type="PROSITE" id="PS50109">
    <property type="entry name" value="HIS_KIN"/>
    <property type="match status" value="1"/>
</dbReference>
<evidence type="ECO:0000259" key="20">
    <source>
        <dbReference type="PROSITE" id="PS50110"/>
    </source>
</evidence>
<evidence type="ECO:0000259" key="21">
    <source>
        <dbReference type="PROSITE" id="PS50112"/>
    </source>
</evidence>
<evidence type="ECO:0000256" key="2">
    <source>
        <dbReference type="ARBA" id="ARBA00004651"/>
    </source>
</evidence>
<evidence type="ECO:0000256" key="14">
    <source>
        <dbReference type="ARBA" id="ARBA00058004"/>
    </source>
</evidence>
<dbReference type="InterPro" id="IPR003661">
    <property type="entry name" value="HisK_dim/P_dom"/>
</dbReference>
<dbReference type="Pfam" id="PF00072">
    <property type="entry name" value="Response_reg"/>
    <property type="match status" value="1"/>
</dbReference>
<feature type="domain" description="PAC" evidence="22">
    <location>
        <begin position="450"/>
        <end position="501"/>
    </location>
</feature>
<feature type="domain" description="HAMP" evidence="23">
    <location>
        <begin position="311"/>
        <end position="364"/>
    </location>
</feature>
<dbReference type="SUPFAM" id="SSF55785">
    <property type="entry name" value="PYP-like sensor domain (PAS domain)"/>
    <property type="match status" value="1"/>
</dbReference>
<keyword evidence="4" id="KW-1003">Cell membrane</keyword>
<dbReference type="EC" id="2.7.13.3" evidence="3"/>
<dbReference type="Pfam" id="PF02518">
    <property type="entry name" value="HATPase_c"/>
    <property type="match status" value="1"/>
</dbReference>
<evidence type="ECO:0000256" key="18">
    <source>
        <dbReference type="SAM" id="Phobius"/>
    </source>
</evidence>
<dbReference type="InterPro" id="IPR036097">
    <property type="entry name" value="HisK_dim/P_sf"/>
</dbReference>
<dbReference type="Gene3D" id="3.40.50.2300">
    <property type="match status" value="1"/>
</dbReference>
<keyword evidence="5 16" id="KW-0597">Phosphoprotein</keyword>
<dbReference type="RefSeq" id="WP_276659353.1">
    <property type="nucleotide sequence ID" value="NZ_SSFD01000209.1"/>
</dbReference>
<dbReference type="PROSITE" id="PS50885">
    <property type="entry name" value="HAMP"/>
    <property type="match status" value="1"/>
</dbReference>
<evidence type="ECO:0000256" key="15">
    <source>
        <dbReference type="ARBA" id="ARBA00070152"/>
    </source>
</evidence>
<dbReference type="CDD" id="cd16922">
    <property type="entry name" value="HATPase_EvgS-ArcB-TorS-like"/>
    <property type="match status" value="1"/>
</dbReference>
<evidence type="ECO:0000256" key="16">
    <source>
        <dbReference type="PROSITE-ProRule" id="PRU00169"/>
    </source>
</evidence>
<dbReference type="Gene3D" id="3.30.565.10">
    <property type="entry name" value="Histidine kinase-like ATPase, C-terminal domain"/>
    <property type="match status" value="1"/>
</dbReference>
<dbReference type="Pfam" id="PF02743">
    <property type="entry name" value="dCache_1"/>
    <property type="match status" value="1"/>
</dbReference>
<evidence type="ECO:0000259" key="19">
    <source>
        <dbReference type="PROSITE" id="PS50109"/>
    </source>
</evidence>
<feature type="domain" description="PAS" evidence="21">
    <location>
        <begin position="394"/>
        <end position="447"/>
    </location>
</feature>
<dbReference type="SUPFAM" id="SSF55874">
    <property type="entry name" value="ATPase domain of HSP90 chaperone/DNA topoisomerase II/histidine kinase"/>
    <property type="match status" value="1"/>
</dbReference>
<dbReference type="CDD" id="cd00082">
    <property type="entry name" value="HisKA"/>
    <property type="match status" value="1"/>
</dbReference>
<dbReference type="CDD" id="cd00130">
    <property type="entry name" value="PAS"/>
    <property type="match status" value="1"/>
</dbReference>
<evidence type="ECO:0000256" key="10">
    <source>
        <dbReference type="ARBA" id="ARBA00022840"/>
    </source>
</evidence>
<dbReference type="InterPro" id="IPR000700">
    <property type="entry name" value="PAS-assoc_C"/>
</dbReference>
<dbReference type="CDD" id="cd18773">
    <property type="entry name" value="PDC1_HK_sensor"/>
    <property type="match status" value="1"/>
</dbReference>
<keyword evidence="6" id="KW-0808">Transferase</keyword>
<evidence type="ECO:0000256" key="12">
    <source>
        <dbReference type="ARBA" id="ARBA00023012"/>
    </source>
</evidence>
<dbReference type="InterPro" id="IPR033479">
    <property type="entry name" value="dCache_1"/>
</dbReference>
<dbReference type="PROSITE" id="PS50110">
    <property type="entry name" value="RESPONSE_REGULATORY"/>
    <property type="match status" value="1"/>
</dbReference>
<gene>
    <name evidence="24" type="ORF">E6Q80_13480</name>
</gene>
<evidence type="ECO:0000259" key="22">
    <source>
        <dbReference type="PROSITE" id="PS50113"/>
    </source>
</evidence>
<evidence type="ECO:0000256" key="7">
    <source>
        <dbReference type="ARBA" id="ARBA00022692"/>
    </source>
</evidence>
<comment type="caution">
    <text evidence="24">The sequence shown here is derived from an EMBL/GenBank/DDBJ whole genome shotgun (WGS) entry which is preliminary data.</text>
</comment>
<feature type="coiled-coil region" evidence="17">
    <location>
        <begin position="492"/>
        <end position="530"/>
    </location>
</feature>
<dbReference type="SMART" id="SM00304">
    <property type="entry name" value="HAMP"/>
    <property type="match status" value="1"/>
</dbReference>
<dbReference type="InterPro" id="IPR035965">
    <property type="entry name" value="PAS-like_dom_sf"/>
</dbReference>
<keyword evidence="10" id="KW-0067">ATP-binding</keyword>
<dbReference type="SMART" id="SM00387">
    <property type="entry name" value="HATPase_c"/>
    <property type="match status" value="1"/>
</dbReference>
<dbReference type="InterPro" id="IPR003660">
    <property type="entry name" value="HAMP_dom"/>
</dbReference>
<dbReference type="NCBIfam" id="TIGR00229">
    <property type="entry name" value="sensory_box"/>
    <property type="match status" value="1"/>
</dbReference>
<dbReference type="CDD" id="cd06225">
    <property type="entry name" value="HAMP"/>
    <property type="match status" value="1"/>
</dbReference>
<evidence type="ECO:0000256" key="3">
    <source>
        <dbReference type="ARBA" id="ARBA00012438"/>
    </source>
</evidence>
<evidence type="ECO:0000313" key="25">
    <source>
        <dbReference type="Proteomes" id="UP000321192"/>
    </source>
</evidence>
<feature type="domain" description="Histidine kinase" evidence="19">
    <location>
        <begin position="537"/>
        <end position="757"/>
    </location>
</feature>
<evidence type="ECO:0000259" key="23">
    <source>
        <dbReference type="PROSITE" id="PS50885"/>
    </source>
</evidence>
<dbReference type="Gene3D" id="3.30.450.20">
    <property type="entry name" value="PAS domain"/>
    <property type="match status" value="2"/>
</dbReference>
<sequence>MTGLSWQALRTRLVAGALCASVASIWIVTLVIGKYLRADMEAAISAQQYSTVSLIASEIERSVSERSAILGKLARRLGDAGEVDGRAAQALLESQSGLEPMFNWGVIVLDADGLAISSVPDKHNRVGERYGDLAFFDQLKQSKEPLITPPLQGRRTGAPVLTIAQPIRTPEGRFVGAVLGVTNLHEPNFLAQVGSSKYGRTGDFMVTDIRSRVYVASSDKRRVMQAGPAAGVNAVYDRYIDGYEGSGVAVSSRGVEELSSSVKIGTTGWLMQSVLPTSEAFLVVRQMQHRLLAWAVGLTLFAGLVAWWWVRRQLKPLERSAERLDEMRQGLRPREPLPVERDDEIGKLANAFNGLLQSIVDQEALLAKVAATERVRKILAHVPGMVFQYYQRPDGSGAFPFASAAAQDIFGVSPADLESSTCSIRERQLPEDHDPLFSSLARSAETMERWQVDYRIRGTDGRIKWLHVDAMPEPDEAHGIVWYGFVTDVTATKALEQELDTHRQHLEELVRERTEQLEDARNAAESANRAKSTFLANMSHEIRTPLNAITGLAYLMQRSGATPEQASRLDKIGAASKHLLEIIDSILDLSKIEAGKLSLSSEPIQIPQLLSNVVEIMAERAASKGIRLEAQPPAGLPGLLGDATRLQQALINYAGNAIKFTGQGGVTLGARIDADEGSHLVLRFEVRDSGIGIAPEAVGKIFKAFEQADGSTTRAYGGTGLGLAITQRLAELMGGTVGVDSTLGVGSTFWFSARLEKSAAPGTVQAPADQPGAEARLAQVAGGKRVLLVEDEPISQIVAEDLLESVGLQADKADNGLQAVAKAGQHSYDLILMDMQMPQMDGLTATRQIRQLPGRQAVPIIAMTANVFSEDRDNCLAAGMNDFLTKPVVPELLYTTLLRWLG</sequence>
<evidence type="ECO:0000256" key="5">
    <source>
        <dbReference type="ARBA" id="ARBA00022553"/>
    </source>
</evidence>
<dbReference type="SMART" id="SM00448">
    <property type="entry name" value="REC"/>
    <property type="match status" value="1"/>
</dbReference>
<evidence type="ECO:0000256" key="4">
    <source>
        <dbReference type="ARBA" id="ARBA00022475"/>
    </source>
</evidence>
<dbReference type="EMBL" id="SSFD01000209">
    <property type="protein sequence ID" value="TXH83496.1"/>
    <property type="molecule type" value="Genomic_DNA"/>
</dbReference>
<dbReference type="InterPro" id="IPR003594">
    <property type="entry name" value="HATPase_dom"/>
</dbReference>
<dbReference type="PRINTS" id="PR00344">
    <property type="entry name" value="BCTRLSENSOR"/>
</dbReference>
<keyword evidence="9" id="KW-0418">Kinase</keyword>
<dbReference type="InterPro" id="IPR013655">
    <property type="entry name" value="PAS_fold_3"/>
</dbReference>
<dbReference type="InterPro" id="IPR011006">
    <property type="entry name" value="CheY-like_superfamily"/>
</dbReference>
<keyword evidence="17" id="KW-0175">Coiled coil</keyword>
<evidence type="ECO:0000313" key="24">
    <source>
        <dbReference type="EMBL" id="TXH83496.1"/>
    </source>
</evidence>
<feature type="modified residue" description="4-aspartylphosphate" evidence="16">
    <location>
        <position position="834"/>
    </location>
</feature>
<keyword evidence="7 18" id="KW-0812">Transmembrane</keyword>
<dbReference type="SUPFAM" id="SSF52172">
    <property type="entry name" value="CheY-like"/>
    <property type="match status" value="1"/>
</dbReference>
<reference evidence="24 25" key="1">
    <citation type="submission" date="2018-09" db="EMBL/GenBank/DDBJ databases">
        <title>Metagenome Assembled Genomes from an Advanced Water Purification Facility.</title>
        <authorList>
            <person name="Stamps B.W."/>
            <person name="Spear J.R."/>
        </authorList>
    </citation>
    <scope>NUCLEOTIDE SEQUENCE [LARGE SCALE GENOMIC DNA]</scope>
    <source>
        <strain evidence="24">Bin_27_1</strain>
    </source>
</reference>
<name>A0A5C7SKF1_THASP</name>
<evidence type="ECO:0000256" key="8">
    <source>
        <dbReference type="ARBA" id="ARBA00022741"/>
    </source>
</evidence>
<keyword evidence="13 18" id="KW-0472">Membrane</keyword>
<dbReference type="Proteomes" id="UP000321192">
    <property type="component" value="Unassembled WGS sequence"/>
</dbReference>
<dbReference type="InterPro" id="IPR036890">
    <property type="entry name" value="HATPase_C_sf"/>
</dbReference>
<dbReference type="AlphaFoldDB" id="A0A5C7SKF1"/>
<evidence type="ECO:0000256" key="6">
    <source>
        <dbReference type="ARBA" id="ARBA00022679"/>
    </source>
</evidence>
<keyword evidence="11 18" id="KW-1133">Transmembrane helix</keyword>
<dbReference type="PROSITE" id="PS50113">
    <property type="entry name" value="PAC"/>
    <property type="match status" value="1"/>
</dbReference>
<dbReference type="FunFam" id="1.10.287.130:FF:000004">
    <property type="entry name" value="Ethylene receptor 1"/>
    <property type="match status" value="1"/>
</dbReference>
<organism evidence="24 25">
    <name type="scientific">Thauera aminoaromatica</name>
    <dbReference type="NCBI Taxonomy" id="164330"/>
    <lineage>
        <taxon>Bacteria</taxon>
        <taxon>Pseudomonadati</taxon>
        <taxon>Pseudomonadota</taxon>
        <taxon>Betaproteobacteria</taxon>
        <taxon>Rhodocyclales</taxon>
        <taxon>Zoogloeaceae</taxon>
        <taxon>Thauera</taxon>
    </lineage>
</organism>
<proteinExistence type="predicted"/>
<dbReference type="Pfam" id="PF00672">
    <property type="entry name" value="HAMP"/>
    <property type="match status" value="1"/>
</dbReference>
<dbReference type="SUPFAM" id="SSF158472">
    <property type="entry name" value="HAMP domain-like"/>
    <property type="match status" value="1"/>
</dbReference>